<comment type="subunit">
    <text evidence="9">The complex comprises the extracytoplasmic solute receptor protein and the two transmembrane proteins.</text>
</comment>
<dbReference type="InterPro" id="IPR055348">
    <property type="entry name" value="DctQ"/>
</dbReference>
<gene>
    <name evidence="11" type="ordered locus">Mmc1_2138</name>
</gene>
<evidence type="ECO:0000256" key="4">
    <source>
        <dbReference type="ARBA" id="ARBA00022519"/>
    </source>
</evidence>
<dbReference type="PANTHER" id="PTHR35011">
    <property type="entry name" value="2,3-DIKETO-L-GULONATE TRAP TRANSPORTER SMALL PERMEASE PROTEIN YIAM"/>
    <property type="match status" value="1"/>
</dbReference>
<feature type="domain" description="Tripartite ATP-independent periplasmic transporters DctQ component" evidence="10">
    <location>
        <begin position="31"/>
        <end position="154"/>
    </location>
</feature>
<evidence type="ECO:0000256" key="5">
    <source>
        <dbReference type="ARBA" id="ARBA00022692"/>
    </source>
</evidence>
<keyword evidence="12" id="KW-1185">Reference proteome</keyword>
<comment type="function">
    <text evidence="9">Part of the tripartite ATP-independent periplasmic (TRAP) transport system.</text>
</comment>
<dbReference type="HOGENOM" id="CLU_086356_2_3_5"/>
<evidence type="ECO:0000313" key="12">
    <source>
        <dbReference type="Proteomes" id="UP000002586"/>
    </source>
</evidence>
<evidence type="ECO:0000259" key="10">
    <source>
        <dbReference type="Pfam" id="PF04290"/>
    </source>
</evidence>
<sequence length="180" mass="20517" precursor="true">MVMFVNPMRKIDRALDWLERVIITIGLAGATLMMFANVVARYVFDSGLTWALEAVQYTVAWVVLIGAAHLAKAGGHLGIDIMVEKFSPQWQRRLVLFALGSCLLFVGVVFYYSVIYTVEIRAFGDLSEDLRIPQWIPYLSIPLGLALMFMHFVRIGVDIWCGRAIRIHKREGQELLEDKR</sequence>
<keyword evidence="5 9" id="KW-0812">Transmembrane</keyword>
<reference evidence="12" key="1">
    <citation type="journal article" date="2009" name="Appl. Environ. Microbiol.">
        <title>Complete genome sequence of the chemolithoautotrophic marine magnetotactic coccus strain MC-1.</title>
        <authorList>
            <person name="Schubbe S."/>
            <person name="Williams T.J."/>
            <person name="Xie G."/>
            <person name="Kiss H.E."/>
            <person name="Brettin T.S."/>
            <person name="Martinez D."/>
            <person name="Ross C.A."/>
            <person name="Schuler D."/>
            <person name="Cox B.L."/>
            <person name="Nealson K.H."/>
            <person name="Bazylinski D.A."/>
        </authorList>
    </citation>
    <scope>NUCLEOTIDE SEQUENCE [LARGE SCALE GENOMIC DNA]</scope>
    <source>
        <strain evidence="12">ATCC BAA-1437 / JCM 17883 / MC-1</strain>
    </source>
</reference>
<dbReference type="AlphaFoldDB" id="A0L9J6"/>
<dbReference type="Proteomes" id="UP000002586">
    <property type="component" value="Chromosome"/>
</dbReference>
<evidence type="ECO:0000256" key="2">
    <source>
        <dbReference type="ARBA" id="ARBA00022448"/>
    </source>
</evidence>
<feature type="transmembrane region" description="Helical" evidence="9">
    <location>
        <begin position="94"/>
        <end position="115"/>
    </location>
</feature>
<evidence type="ECO:0000256" key="1">
    <source>
        <dbReference type="ARBA" id="ARBA00004429"/>
    </source>
</evidence>
<dbReference type="eggNOG" id="COG3090">
    <property type="taxonomic scope" value="Bacteria"/>
</dbReference>
<evidence type="ECO:0000256" key="3">
    <source>
        <dbReference type="ARBA" id="ARBA00022475"/>
    </source>
</evidence>
<keyword evidence="6 9" id="KW-1133">Transmembrane helix</keyword>
<keyword evidence="4 9" id="KW-0997">Cell inner membrane</keyword>
<dbReference type="EMBL" id="CP000471">
    <property type="protein sequence ID" value="ABK44639.1"/>
    <property type="molecule type" value="Genomic_DNA"/>
</dbReference>
<feature type="transmembrane region" description="Helical" evidence="9">
    <location>
        <begin position="135"/>
        <end position="157"/>
    </location>
</feature>
<keyword evidence="2 9" id="KW-0813">Transport</keyword>
<comment type="subcellular location">
    <subcellularLocation>
        <location evidence="1 9">Cell inner membrane</location>
        <topology evidence="1 9">Multi-pass membrane protein</topology>
    </subcellularLocation>
</comment>
<evidence type="ECO:0000256" key="6">
    <source>
        <dbReference type="ARBA" id="ARBA00022989"/>
    </source>
</evidence>
<keyword evidence="3" id="KW-1003">Cell membrane</keyword>
<feature type="transmembrane region" description="Helical" evidence="9">
    <location>
        <begin position="21"/>
        <end position="42"/>
    </location>
</feature>
<proteinExistence type="inferred from homology"/>
<keyword evidence="7 9" id="KW-0472">Membrane</keyword>
<organism evidence="11 12">
    <name type="scientific">Magnetococcus marinus (strain ATCC BAA-1437 / JCM 17883 / MC-1)</name>
    <dbReference type="NCBI Taxonomy" id="156889"/>
    <lineage>
        <taxon>Bacteria</taxon>
        <taxon>Pseudomonadati</taxon>
        <taxon>Pseudomonadota</taxon>
        <taxon>Magnetococcia</taxon>
        <taxon>Magnetococcales</taxon>
        <taxon>Magnetococcaceae</taxon>
        <taxon>Magnetococcus</taxon>
    </lineage>
</organism>
<evidence type="ECO:0000256" key="8">
    <source>
        <dbReference type="ARBA" id="ARBA00038436"/>
    </source>
</evidence>
<reference evidence="11 12" key="2">
    <citation type="journal article" date="2012" name="Int. J. Syst. Evol. Microbiol.">
        <title>Magnetococcus marinus gen. nov., sp. nov., a marine, magnetotactic bacterium that represents a novel lineage (Magnetococcaceae fam. nov.; Magnetococcales ord. nov.) at the base of the Alphaproteobacteria.</title>
        <authorList>
            <person name="Bazylinski D.A."/>
            <person name="Williams T.J."/>
            <person name="Lefevre C.T."/>
            <person name="Berg R.J."/>
            <person name="Zhang C.L."/>
            <person name="Bowser S.S."/>
            <person name="Dean A.J."/>
            <person name="Beveridge T.J."/>
        </authorList>
    </citation>
    <scope>NUCLEOTIDE SEQUENCE [LARGE SCALE GENOMIC DNA]</scope>
    <source>
        <strain evidence="12">ATCC BAA-1437 / JCM 17883 / MC-1</strain>
    </source>
</reference>
<dbReference type="GO" id="GO:0015740">
    <property type="term" value="P:C4-dicarboxylate transport"/>
    <property type="evidence" value="ECO:0007669"/>
    <property type="project" value="TreeGrafter"/>
</dbReference>
<comment type="similarity">
    <text evidence="8 9">Belongs to the TRAP transporter small permease family.</text>
</comment>
<dbReference type="InterPro" id="IPR007387">
    <property type="entry name" value="TRAP_DctQ"/>
</dbReference>
<evidence type="ECO:0000313" key="11">
    <source>
        <dbReference type="EMBL" id="ABK44639.1"/>
    </source>
</evidence>
<dbReference type="GO" id="GO:0022857">
    <property type="term" value="F:transmembrane transporter activity"/>
    <property type="evidence" value="ECO:0007669"/>
    <property type="project" value="UniProtKB-UniRule"/>
</dbReference>
<dbReference type="GO" id="GO:0005886">
    <property type="term" value="C:plasma membrane"/>
    <property type="evidence" value="ECO:0007669"/>
    <property type="project" value="UniProtKB-SubCell"/>
</dbReference>
<dbReference type="Pfam" id="PF04290">
    <property type="entry name" value="DctQ"/>
    <property type="match status" value="1"/>
</dbReference>
<feature type="transmembrane region" description="Helical" evidence="9">
    <location>
        <begin position="54"/>
        <end position="73"/>
    </location>
</feature>
<dbReference type="STRING" id="156889.Mmc1_2138"/>
<evidence type="ECO:0000256" key="9">
    <source>
        <dbReference type="RuleBase" id="RU369079"/>
    </source>
</evidence>
<name>A0L9J6_MAGMM</name>
<evidence type="ECO:0000256" key="7">
    <source>
        <dbReference type="ARBA" id="ARBA00023136"/>
    </source>
</evidence>
<protein>
    <recommendedName>
        <fullName evidence="9">TRAP transporter small permease protein</fullName>
    </recommendedName>
</protein>
<dbReference type="KEGG" id="mgm:Mmc1_2138"/>
<accession>A0L9J6</accession>
<dbReference type="PANTHER" id="PTHR35011:SF2">
    <property type="entry name" value="2,3-DIKETO-L-GULONATE TRAP TRANSPORTER SMALL PERMEASE PROTEIN YIAM"/>
    <property type="match status" value="1"/>
</dbReference>